<evidence type="ECO:0000256" key="1">
    <source>
        <dbReference type="ARBA" id="ARBA00022723"/>
    </source>
</evidence>
<gene>
    <name evidence="6" type="ORF">BO82DRAFT_354905</name>
</gene>
<keyword evidence="5" id="KW-0539">Nucleus</keyword>
<dbReference type="PANTHER" id="PTHR47660:SF3">
    <property type="entry name" value="FINGER DOMAIN PROTEIN, PUTATIVE (AFU_ORTHOLOGUE AFUA_4G03310)-RELATED"/>
    <property type="match status" value="1"/>
</dbReference>
<dbReference type="AlphaFoldDB" id="A0A319CCK0"/>
<accession>A0A319CCK0</accession>
<dbReference type="Proteomes" id="UP000248340">
    <property type="component" value="Unassembled WGS sequence"/>
</dbReference>
<dbReference type="OrthoDB" id="5423818at2759"/>
<dbReference type="VEuPathDB" id="FungiDB:BO82DRAFT_354905"/>
<evidence type="ECO:0008006" key="8">
    <source>
        <dbReference type="Google" id="ProtNLM"/>
    </source>
</evidence>
<name>A0A319CCK0_9EURO</name>
<keyword evidence="4" id="KW-0804">Transcription</keyword>
<sequence>MAKAVECEYPAKPPRDVRPRSARVDALTSHLITPEALNESADVDTVLEVSDDVATYADSEFAMSNLDLEFLDRILLGADHATPGPHNFVLSAIGTEAGQYPFPESLSEAVNVKASMQHKQLTPSLSIPMAPAQNIRSLLQRPRLNVGSQRTANLILHTLRAYPQMMLRDNLLPPFIHPHLIRLDVTDDDMEPLTNCISLVHMTTGPVRGNRKLFWKNVHWECERLYAEHTKLNKWELLAAMQALSIYIIMRLEEGETEHNNVDLLLLSTVTVIARQVGNRSFTTNTQEEGGRGHTSVPWDDWLFEESRRRLCVIYQVVSMLVYFDPASMCEHPTDLVLSPLPARRQLWEAGDELTWKAEVERGPASREEYGMAANGELVRLTEDDVYCHEAVASQRPTGGREAATWEDWCSGMDGLGGLVMLAASLVG</sequence>
<reference evidence="6 7" key="1">
    <citation type="submission" date="2016-12" db="EMBL/GenBank/DDBJ databases">
        <title>The genomes of Aspergillus section Nigri reveals drivers in fungal speciation.</title>
        <authorList>
            <consortium name="DOE Joint Genome Institute"/>
            <person name="Vesth T.C."/>
            <person name="Nybo J."/>
            <person name="Theobald S."/>
            <person name="Brandl J."/>
            <person name="Frisvad J.C."/>
            <person name="Nielsen K.F."/>
            <person name="Lyhne E.K."/>
            <person name="Kogle M.E."/>
            <person name="Kuo A."/>
            <person name="Riley R."/>
            <person name="Clum A."/>
            <person name="Nolan M."/>
            <person name="Lipzen A."/>
            <person name="Salamov A."/>
            <person name="Henrissat B."/>
            <person name="Wiebenga A."/>
            <person name="De Vries R.P."/>
            <person name="Grigoriev I.V."/>
            <person name="Mortensen U.H."/>
            <person name="Andersen M.R."/>
            <person name="Baker S.E."/>
        </authorList>
    </citation>
    <scope>NUCLEOTIDE SEQUENCE [LARGE SCALE GENOMIC DNA]</scope>
    <source>
        <strain evidence="6 7">CBS 121591</strain>
    </source>
</reference>
<keyword evidence="1" id="KW-0479">Metal-binding</keyword>
<dbReference type="STRING" id="1448315.A0A319CCK0"/>
<evidence type="ECO:0000256" key="3">
    <source>
        <dbReference type="ARBA" id="ARBA00023015"/>
    </source>
</evidence>
<dbReference type="RefSeq" id="XP_025491377.1">
    <property type="nucleotide sequence ID" value="XM_025635311.1"/>
</dbReference>
<evidence type="ECO:0000256" key="5">
    <source>
        <dbReference type="ARBA" id="ARBA00023242"/>
    </source>
</evidence>
<organism evidence="6 7">
    <name type="scientific">Aspergillus uvarum CBS 121591</name>
    <dbReference type="NCBI Taxonomy" id="1448315"/>
    <lineage>
        <taxon>Eukaryota</taxon>
        <taxon>Fungi</taxon>
        <taxon>Dikarya</taxon>
        <taxon>Ascomycota</taxon>
        <taxon>Pezizomycotina</taxon>
        <taxon>Eurotiomycetes</taxon>
        <taxon>Eurotiomycetidae</taxon>
        <taxon>Eurotiales</taxon>
        <taxon>Aspergillaceae</taxon>
        <taxon>Aspergillus</taxon>
        <taxon>Aspergillus subgen. Circumdati</taxon>
    </lineage>
</organism>
<keyword evidence="3" id="KW-0805">Transcription regulation</keyword>
<protein>
    <recommendedName>
        <fullName evidence="8">Transcription factor domain-containing protein</fullName>
    </recommendedName>
</protein>
<dbReference type="GeneID" id="37138052"/>
<dbReference type="EMBL" id="KZ821704">
    <property type="protein sequence ID" value="PYH81177.1"/>
    <property type="molecule type" value="Genomic_DNA"/>
</dbReference>
<evidence type="ECO:0000256" key="2">
    <source>
        <dbReference type="ARBA" id="ARBA00022833"/>
    </source>
</evidence>
<evidence type="ECO:0000256" key="4">
    <source>
        <dbReference type="ARBA" id="ARBA00023163"/>
    </source>
</evidence>
<evidence type="ECO:0000313" key="7">
    <source>
        <dbReference type="Proteomes" id="UP000248340"/>
    </source>
</evidence>
<keyword evidence="2" id="KW-0862">Zinc</keyword>
<evidence type="ECO:0000313" key="6">
    <source>
        <dbReference type="EMBL" id="PYH81177.1"/>
    </source>
</evidence>
<dbReference type="PANTHER" id="PTHR47660">
    <property type="entry name" value="TRANSCRIPTION FACTOR WITH C2H2 AND ZN(2)-CYS(6) DNA BINDING DOMAIN (EUROFUNG)-RELATED-RELATED"/>
    <property type="match status" value="1"/>
</dbReference>
<proteinExistence type="predicted"/>
<dbReference type="GO" id="GO:0046872">
    <property type="term" value="F:metal ion binding"/>
    <property type="evidence" value="ECO:0007669"/>
    <property type="project" value="UniProtKB-KW"/>
</dbReference>
<keyword evidence="7" id="KW-1185">Reference proteome</keyword>